<dbReference type="Pfam" id="PF07714">
    <property type="entry name" value="PK_Tyr_Ser-Thr"/>
    <property type="match status" value="1"/>
</dbReference>
<proteinExistence type="predicted"/>
<keyword evidence="2" id="KW-0808">Transferase</keyword>
<reference evidence="2 3" key="1">
    <citation type="submission" date="2012-10" db="EMBL/GenBank/DDBJ databases">
        <authorList>
            <person name="Zafar N."/>
            <person name="Inman J."/>
            <person name="Hall N."/>
            <person name="Lorenzi H."/>
            <person name="Caler E."/>
        </authorList>
    </citation>
    <scope>NUCLEOTIDE SEQUENCE [LARGE SCALE GENOMIC DNA]</scope>
    <source>
        <strain evidence="2 3">IP1</strain>
    </source>
</reference>
<evidence type="ECO:0000313" key="3">
    <source>
        <dbReference type="Proteomes" id="UP000014680"/>
    </source>
</evidence>
<gene>
    <name evidence="2" type="ORF">EIN_229400</name>
</gene>
<dbReference type="GO" id="GO:0005524">
    <property type="term" value="F:ATP binding"/>
    <property type="evidence" value="ECO:0007669"/>
    <property type="project" value="InterPro"/>
</dbReference>
<keyword evidence="3" id="KW-1185">Reference proteome</keyword>
<dbReference type="PANTHER" id="PTHR45756">
    <property type="entry name" value="PALMITOYLTRANSFERASE"/>
    <property type="match status" value="1"/>
</dbReference>
<dbReference type="PROSITE" id="PS50011">
    <property type="entry name" value="PROTEIN_KINASE_DOM"/>
    <property type="match status" value="1"/>
</dbReference>
<dbReference type="VEuPathDB" id="AmoebaDB:EIN_229400"/>
<dbReference type="OrthoDB" id="29302at2759"/>
<dbReference type="GeneID" id="14887263"/>
<sequence>MNPIFTPESVEQWFEKFSHQLPTNIPQQCKICFETKPILDKVPISFLGIQVLDNKILDTTKTDENDEVEFVCWKPQKKAGDFLTHLIKVEGKTIKVKDFITIECDIPPKPKRIASKPDTMMSTINFIFTFLKPSIIFNIRFYFEYAVPTQSEHLIGYLTLRGLTEVSLVITKAEFSDPDPRDVEIFPDLIRKKTLSFVKRLDTFCGQSVIYTKLLGQDQESKALFDKQKIIHQSMRCPQIALCLNSVDIDNALVFEFPNYGTMTHFLNESEKSGKEISRVLKYKFCQDIAKAMEFLQSSQIVHRDLRCDSVFVFSVDENDVVNCKLGDICSCERISKVGTSKVTPPLYSNQNENFRMPPEITSIDASYTTRCDVYSYGVLVFHIITELLSTNPIGEGGTVLPQFARLIPFHITNIINNCCAMNDTERPMFTDLVSNFEVVIKKAKKDTAIKTITEKPVEVPLV</sequence>
<evidence type="ECO:0000259" key="1">
    <source>
        <dbReference type="PROSITE" id="PS50011"/>
    </source>
</evidence>
<dbReference type="KEGG" id="eiv:EIN_229400"/>
<dbReference type="PANTHER" id="PTHR45756:SF1">
    <property type="entry name" value="PROTEIN KINASE DOMAIN CONTAINING PROTEIN"/>
    <property type="match status" value="1"/>
</dbReference>
<dbReference type="GO" id="GO:0004672">
    <property type="term" value="F:protein kinase activity"/>
    <property type="evidence" value="ECO:0007669"/>
    <property type="project" value="InterPro"/>
</dbReference>
<dbReference type="Gene3D" id="1.10.510.10">
    <property type="entry name" value="Transferase(Phosphotransferase) domain 1"/>
    <property type="match status" value="1"/>
</dbReference>
<dbReference type="InterPro" id="IPR001245">
    <property type="entry name" value="Ser-Thr/Tyr_kinase_cat_dom"/>
</dbReference>
<accession>A0A0A1U2Z1</accession>
<dbReference type="AlphaFoldDB" id="A0A0A1U2Z1"/>
<dbReference type="InterPro" id="IPR011009">
    <property type="entry name" value="Kinase-like_dom_sf"/>
</dbReference>
<keyword evidence="2" id="KW-0418">Kinase</keyword>
<dbReference type="InterPro" id="IPR000719">
    <property type="entry name" value="Prot_kinase_dom"/>
</dbReference>
<dbReference type="SUPFAM" id="SSF56112">
    <property type="entry name" value="Protein kinase-like (PK-like)"/>
    <property type="match status" value="1"/>
</dbReference>
<protein>
    <submittedName>
        <fullName evidence="2">Serine-threonine protein kinase, putative</fullName>
    </submittedName>
</protein>
<feature type="domain" description="Protein kinase" evidence="1">
    <location>
        <begin position="155"/>
        <end position="441"/>
    </location>
</feature>
<evidence type="ECO:0000313" key="2">
    <source>
        <dbReference type="EMBL" id="ELP88417.1"/>
    </source>
</evidence>
<dbReference type="RefSeq" id="XP_004255188.1">
    <property type="nucleotide sequence ID" value="XM_004255140.1"/>
</dbReference>
<dbReference type="Proteomes" id="UP000014680">
    <property type="component" value="Unassembled WGS sequence"/>
</dbReference>
<dbReference type="EMBL" id="KB206756">
    <property type="protein sequence ID" value="ELP88417.1"/>
    <property type="molecule type" value="Genomic_DNA"/>
</dbReference>
<dbReference type="InterPro" id="IPR053215">
    <property type="entry name" value="TKL_Ser/Thr_kinase"/>
</dbReference>
<organism evidence="2 3">
    <name type="scientific">Entamoeba invadens IP1</name>
    <dbReference type="NCBI Taxonomy" id="370355"/>
    <lineage>
        <taxon>Eukaryota</taxon>
        <taxon>Amoebozoa</taxon>
        <taxon>Evosea</taxon>
        <taxon>Archamoebae</taxon>
        <taxon>Mastigamoebida</taxon>
        <taxon>Entamoebidae</taxon>
        <taxon>Entamoeba</taxon>
    </lineage>
</organism>
<name>A0A0A1U2Z1_ENTIV</name>